<comment type="caution">
    <text evidence="1">The sequence shown here is derived from an EMBL/GenBank/DDBJ whole genome shotgun (WGS) entry which is preliminary data.</text>
</comment>
<protein>
    <submittedName>
        <fullName evidence="1">Uncharacterized protein</fullName>
    </submittedName>
</protein>
<accession>A0ACB8SSQ5</accession>
<evidence type="ECO:0000313" key="1">
    <source>
        <dbReference type="EMBL" id="KAI0059399.1"/>
    </source>
</evidence>
<keyword evidence="2" id="KW-1185">Reference proteome</keyword>
<reference evidence="1" key="1">
    <citation type="submission" date="2021-03" db="EMBL/GenBank/DDBJ databases">
        <authorList>
            <consortium name="DOE Joint Genome Institute"/>
            <person name="Ahrendt S."/>
            <person name="Looney B.P."/>
            <person name="Miyauchi S."/>
            <person name="Morin E."/>
            <person name="Drula E."/>
            <person name="Courty P.E."/>
            <person name="Chicoki N."/>
            <person name="Fauchery L."/>
            <person name="Kohler A."/>
            <person name="Kuo A."/>
            <person name="Labutti K."/>
            <person name="Pangilinan J."/>
            <person name="Lipzen A."/>
            <person name="Riley R."/>
            <person name="Andreopoulos W."/>
            <person name="He G."/>
            <person name="Johnson J."/>
            <person name="Barry K.W."/>
            <person name="Grigoriev I.V."/>
            <person name="Nagy L."/>
            <person name="Hibbett D."/>
            <person name="Henrissat B."/>
            <person name="Matheny P.B."/>
            <person name="Labbe J."/>
            <person name="Martin F."/>
        </authorList>
    </citation>
    <scope>NUCLEOTIDE SEQUENCE</scope>
    <source>
        <strain evidence="1">HHB10654</strain>
    </source>
</reference>
<feature type="non-terminal residue" evidence="1">
    <location>
        <position position="641"/>
    </location>
</feature>
<feature type="non-terminal residue" evidence="1">
    <location>
        <position position="1"/>
    </location>
</feature>
<evidence type="ECO:0000313" key="2">
    <source>
        <dbReference type="Proteomes" id="UP000814140"/>
    </source>
</evidence>
<dbReference type="Proteomes" id="UP000814140">
    <property type="component" value="Unassembled WGS sequence"/>
</dbReference>
<organism evidence="1 2">
    <name type="scientific">Artomyces pyxidatus</name>
    <dbReference type="NCBI Taxonomy" id="48021"/>
    <lineage>
        <taxon>Eukaryota</taxon>
        <taxon>Fungi</taxon>
        <taxon>Dikarya</taxon>
        <taxon>Basidiomycota</taxon>
        <taxon>Agaricomycotina</taxon>
        <taxon>Agaricomycetes</taxon>
        <taxon>Russulales</taxon>
        <taxon>Auriscalpiaceae</taxon>
        <taxon>Artomyces</taxon>
    </lineage>
</organism>
<sequence length="641" mass="72889">NIWAPFSCKLEWDIVRWAKMRGPTSTAFTELLQIDGVLDRLELSFKTAAEMNALVDGELPERPGFQCEEIEVDGETYEVYFRDVLECVRILYGNPEFAQHMAYAPEQHFADDEMKKRIFSEMHTGDWWWQAQVCLEQDKPGATIVPCLVSTDKTQLTVFRNRSAYPVYLTLGNISKEIRRKPSKQGQILLGYLPTARLEHITNQETRRRALANLFHACMRRIMEPLKKAGELGILMTGGDGNVRRCHPILAAFIGDYPEQALVACVKYGECPKCLVAHDDLGEPELALLRNIIGVMDALRQFDGGTAHYVEVCQAAGIKPVVHPFWEDLPYSNIFSSITPDILHQMYQGMIKHLISWVTDAFGAQEIDARCPSQATAPHAAAPHANALALRSNASNAESRPRVHIARHPIVKSAKFSTLRNHYGAIDFEPALYNLIMQIRNLHITTRQLSRQRIEEKTLPFRSVAVYHNVKFWNRDPQDRENAPDTRDCAHVRPAYEDTRGRAVPGRFDTVLVDMGDDGDSGVEGYRVAQVRVIFSLPIRARQAVFPDDVDAPRHMAYVEWFSPFPDAAEDNHEMYRLTRTLKDGRRVASVIPVANIRRSVHLFPKFGPVAPREWTSSSVLELCDTFYLNCFVDRHTYITI</sequence>
<reference evidence="1" key="2">
    <citation type="journal article" date="2022" name="New Phytol.">
        <title>Evolutionary transition to the ectomycorrhizal habit in the genomes of a hyperdiverse lineage of mushroom-forming fungi.</title>
        <authorList>
            <person name="Looney B."/>
            <person name="Miyauchi S."/>
            <person name="Morin E."/>
            <person name="Drula E."/>
            <person name="Courty P.E."/>
            <person name="Kohler A."/>
            <person name="Kuo A."/>
            <person name="LaButti K."/>
            <person name="Pangilinan J."/>
            <person name="Lipzen A."/>
            <person name="Riley R."/>
            <person name="Andreopoulos W."/>
            <person name="He G."/>
            <person name="Johnson J."/>
            <person name="Nolan M."/>
            <person name="Tritt A."/>
            <person name="Barry K.W."/>
            <person name="Grigoriev I.V."/>
            <person name="Nagy L.G."/>
            <person name="Hibbett D."/>
            <person name="Henrissat B."/>
            <person name="Matheny P.B."/>
            <person name="Labbe J."/>
            <person name="Martin F.M."/>
        </authorList>
    </citation>
    <scope>NUCLEOTIDE SEQUENCE</scope>
    <source>
        <strain evidence="1">HHB10654</strain>
    </source>
</reference>
<gene>
    <name evidence="1" type="ORF">BV25DRAFT_1783583</name>
</gene>
<proteinExistence type="predicted"/>
<name>A0ACB8SSQ5_9AGAM</name>
<dbReference type="EMBL" id="MU277226">
    <property type="protein sequence ID" value="KAI0059399.1"/>
    <property type="molecule type" value="Genomic_DNA"/>
</dbReference>